<gene>
    <name evidence="9" type="primary">pknB_1</name>
    <name evidence="9" type="ORF">V202x_08520</name>
</gene>
<proteinExistence type="predicted"/>
<dbReference type="GO" id="GO:0005524">
    <property type="term" value="F:ATP binding"/>
    <property type="evidence" value="ECO:0007669"/>
    <property type="project" value="UniProtKB-UniRule"/>
</dbReference>
<feature type="coiled-coil region" evidence="6">
    <location>
        <begin position="442"/>
        <end position="488"/>
    </location>
</feature>
<dbReference type="Gene3D" id="2.130.10.10">
    <property type="entry name" value="YVTN repeat-like/Quinoprotein amine dehydrogenase"/>
    <property type="match status" value="2"/>
</dbReference>
<dbReference type="InterPro" id="IPR011047">
    <property type="entry name" value="Quinoprotein_ADH-like_sf"/>
</dbReference>
<feature type="binding site" evidence="5">
    <location>
        <position position="157"/>
    </location>
    <ligand>
        <name>ATP</name>
        <dbReference type="ChEBI" id="CHEBI:30616"/>
    </ligand>
</feature>
<dbReference type="PANTHER" id="PTHR43289">
    <property type="entry name" value="MITOGEN-ACTIVATED PROTEIN KINASE KINASE KINASE 20-RELATED"/>
    <property type="match status" value="1"/>
</dbReference>
<dbReference type="GO" id="GO:0004674">
    <property type="term" value="F:protein serine/threonine kinase activity"/>
    <property type="evidence" value="ECO:0007669"/>
    <property type="project" value="UniProtKB-EC"/>
</dbReference>
<keyword evidence="3 9" id="KW-0418">Kinase</keyword>
<feature type="domain" description="Protein kinase" evidence="8">
    <location>
        <begin position="128"/>
        <end position="394"/>
    </location>
</feature>
<name>A0A517WQI4_9PLAN</name>
<dbReference type="SUPFAM" id="SSF50998">
    <property type="entry name" value="Quinoprotein alcohol dehydrogenase-like"/>
    <property type="match status" value="1"/>
</dbReference>
<evidence type="ECO:0000256" key="6">
    <source>
        <dbReference type="SAM" id="Coils"/>
    </source>
</evidence>
<keyword evidence="1 9" id="KW-0808">Transferase</keyword>
<feature type="region of interest" description="Disordered" evidence="7">
    <location>
        <begin position="103"/>
        <end position="122"/>
    </location>
</feature>
<dbReference type="InterPro" id="IPR000719">
    <property type="entry name" value="Prot_kinase_dom"/>
</dbReference>
<evidence type="ECO:0000256" key="4">
    <source>
        <dbReference type="ARBA" id="ARBA00022840"/>
    </source>
</evidence>
<dbReference type="Gene3D" id="1.10.510.10">
    <property type="entry name" value="Transferase(Phosphotransferase) domain 1"/>
    <property type="match status" value="1"/>
</dbReference>
<sequence length="1177" mass="133995">MFAELNLEDNLKIDSLCDAFESEWTPESSLIFKPYLDRCAPHLHRGAVQELIKVDLELRFSNGLEIAPELYQNQLPEFSDVIQEVVESSKVELNTLLFPQQTSEKDQHIHKAKPNTSKETPEEHFGRFKLLEELGHGAFGTVYRAYDPTLDRVVALKLPRLEKRDTESINRFLSEAQIAAQLHHPNIVAVWERGEIKEQYYISSAYVKGETLEDCLKTHPPALKQKVIWIRDLALALHYAHEQNIIHRDIKPANIQVNENHDPMIMDFGLAKRTNLAVDQTTDGQVMGTPAYMSPEQARGIVAEIGPETDQYSLGAVFYQLLVGEPRLKGTAYEIIKTLQNYPAPPTIHLIKQKIPADLIPADLIAICQKMLQPISSDRYESCLAASDDLTRWLDGRSVSVRKISQAERVFNWARRNKVVSSLLGLVLAILSTSLIMISLALFEASDAREEAENNLTIARTQEAIAVNEKKKAEISEVAQRIEASQSKLLLAGYEIQAGRFYEALSYLSALPKPDRNWVWKLQSSRIPKEICRIANFKKYNFVSPRVVLSPDGKLVSISLSLPADKTYHHPRMVTSIFDAQTGKFQHEIQNNDYHIATAMTDGFTTDSRYLIIAFQKKFPMRSESTLGIFDIQQKKIVKYFGPVRNAHLSPFNANEIVLQRNSKEDSKKVEYLTWNFLTDKETHFGIGPYVSLNRFSVNSDQTEIAFRSPEKVDVKLLKEGKSPLAGIFQRLNANHHNLSKDQKQIVGRLQESWYWKSKRKTVVPGKSVIVELPSKLVTVLENDPAVASLFDFSFNFSFSDDNKYTMLKASKSTSLAYERKQFCWWNRQSGEYVGKAIGQGVSRDGKRYASIENRSVVIRETPKHLRRFQSEAIESTLARWHPLHPAPRTEARPIVFYWNEQPWVFISHRHGNDVVDRKRNIVTRKRAFPLPYFRISKVAVHHKSGNIAYYRSKDKVEVLSLKTGKIVARLPCGKFPSSAFLAFHPDGTKLIGGDAEGLIIWSITEQKILEKISHTKCLMGMRGKMQFNSSGNFLSVYSTGYQSVILEKDTWVDQAKKISKVLFKITLSPDGSLLANADINGQITIFDFRSGKVLHQIETDAQYATPQFHPIEPLLIVGRNDGRLLMYSTKNWRLVFDEALPVGRVEEIKFSESGDAFAVSVETNTTRRWFEFSSKR</sequence>
<reference evidence="9 10" key="1">
    <citation type="submission" date="2019-03" db="EMBL/GenBank/DDBJ databases">
        <title>Deep-cultivation of Planctomycetes and their phenomic and genomic characterization uncovers novel biology.</title>
        <authorList>
            <person name="Wiegand S."/>
            <person name="Jogler M."/>
            <person name="Boedeker C."/>
            <person name="Pinto D."/>
            <person name="Vollmers J."/>
            <person name="Rivas-Marin E."/>
            <person name="Kohn T."/>
            <person name="Peeters S.H."/>
            <person name="Heuer A."/>
            <person name="Rast P."/>
            <person name="Oberbeckmann S."/>
            <person name="Bunk B."/>
            <person name="Jeske O."/>
            <person name="Meyerdierks A."/>
            <person name="Storesund J.E."/>
            <person name="Kallscheuer N."/>
            <person name="Luecker S."/>
            <person name="Lage O.M."/>
            <person name="Pohl T."/>
            <person name="Merkel B.J."/>
            <person name="Hornburger P."/>
            <person name="Mueller R.-W."/>
            <person name="Bruemmer F."/>
            <person name="Labrenz M."/>
            <person name="Spormann A.M."/>
            <person name="Op den Camp H."/>
            <person name="Overmann J."/>
            <person name="Amann R."/>
            <person name="Jetten M.S.M."/>
            <person name="Mascher T."/>
            <person name="Medema M.H."/>
            <person name="Devos D.P."/>
            <person name="Kaster A.-K."/>
            <person name="Ovreas L."/>
            <person name="Rohde M."/>
            <person name="Galperin M.Y."/>
            <person name="Jogler C."/>
        </authorList>
    </citation>
    <scope>NUCLEOTIDE SEQUENCE [LARGE SCALE GENOMIC DNA]</scope>
    <source>
        <strain evidence="9 10">V202</strain>
    </source>
</reference>
<dbReference type="Gene3D" id="3.30.200.20">
    <property type="entry name" value="Phosphorylase Kinase, domain 1"/>
    <property type="match status" value="1"/>
</dbReference>
<protein>
    <submittedName>
        <fullName evidence="9">Serine/threonine-protein kinase PknB</fullName>
        <ecNumber evidence="9">2.7.11.1</ecNumber>
    </submittedName>
</protein>
<keyword evidence="4 5" id="KW-0067">ATP-binding</keyword>
<dbReference type="SUPFAM" id="SSF56112">
    <property type="entry name" value="Protein kinase-like (PK-like)"/>
    <property type="match status" value="1"/>
</dbReference>
<dbReference type="Pfam" id="PF00069">
    <property type="entry name" value="Pkinase"/>
    <property type="match status" value="1"/>
</dbReference>
<dbReference type="Proteomes" id="UP000318384">
    <property type="component" value="Chromosome"/>
</dbReference>
<organism evidence="9 10">
    <name type="scientific">Gimesia aquarii</name>
    <dbReference type="NCBI Taxonomy" id="2527964"/>
    <lineage>
        <taxon>Bacteria</taxon>
        <taxon>Pseudomonadati</taxon>
        <taxon>Planctomycetota</taxon>
        <taxon>Planctomycetia</taxon>
        <taxon>Planctomycetales</taxon>
        <taxon>Planctomycetaceae</taxon>
        <taxon>Gimesia</taxon>
    </lineage>
</organism>
<dbReference type="PROSITE" id="PS00107">
    <property type="entry name" value="PROTEIN_KINASE_ATP"/>
    <property type="match status" value="1"/>
</dbReference>
<keyword evidence="6" id="KW-0175">Coiled coil</keyword>
<evidence type="ECO:0000313" key="9">
    <source>
        <dbReference type="EMBL" id="QDU07496.1"/>
    </source>
</evidence>
<evidence type="ECO:0000256" key="2">
    <source>
        <dbReference type="ARBA" id="ARBA00022741"/>
    </source>
</evidence>
<evidence type="ECO:0000256" key="3">
    <source>
        <dbReference type="ARBA" id="ARBA00022777"/>
    </source>
</evidence>
<dbReference type="RefSeq" id="WP_145171485.1">
    <property type="nucleotide sequence ID" value="NZ_CP037422.1"/>
</dbReference>
<evidence type="ECO:0000256" key="1">
    <source>
        <dbReference type="ARBA" id="ARBA00022679"/>
    </source>
</evidence>
<dbReference type="PROSITE" id="PS50011">
    <property type="entry name" value="PROTEIN_KINASE_DOM"/>
    <property type="match status" value="1"/>
</dbReference>
<evidence type="ECO:0000259" key="8">
    <source>
        <dbReference type="PROSITE" id="PS50011"/>
    </source>
</evidence>
<accession>A0A517WQI4</accession>
<dbReference type="EMBL" id="CP037422">
    <property type="protein sequence ID" value="QDU07496.1"/>
    <property type="molecule type" value="Genomic_DNA"/>
</dbReference>
<dbReference type="EC" id="2.7.11.1" evidence="9"/>
<evidence type="ECO:0000256" key="5">
    <source>
        <dbReference type="PROSITE-ProRule" id="PRU10141"/>
    </source>
</evidence>
<keyword evidence="2 5" id="KW-0547">Nucleotide-binding</keyword>
<keyword evidence="10" id="KW-1185">Reference proteome</keyword>
<dbReference type="AlphaFoldDB" id="A0A517WQI4"/>
<dbReference type="InterPro" id="IPR011009">
    <property type="entry name" value="Kinase-like_dom_sf"/>
</dbReference>
<dbReference type="CDD" id="cd14014">
    <property type="entry name" value="STKc_PknB_like"/>
    <property type="match status" value="1"/>
</dbReference>
<evidence type="ECO:0000313" key="10">
    <source>
        <dbReference type="Proteomes" id="UP000318384"/>
    </source>
</evidence>
<dbReference type="InterPro" id="IPR015943">
    <property type="entry name" value="WD40/YVTN_repeat-like_dom_sf"/>
</dbReference>
<dbReference type="OrthoDB" id="500858at2"/>
<dbReference type="InterPro" id="IPR017441">
    <property type="entry name" value="Protein_kinase_ATP_BS"/>
</dbReference>
<dbReference type="SMART" id="SM00220">
    <property type="entry name" value="S_TKc"/>
    <property type="match status" value="1"/>
</dbReference>
<dbReference type="PANTHER" id="PTHR43289:SF6">
    <property type="entry name" value="SERINE_THREONINE-PROTEIN KINASE NEKL-3"/>
    <property type="match status" value="1"/>
</dbReference>
<evidence type="ECO:0000256" key="7">
    <source>
        <dbReference type="SAM" id="MobiDB-lite"/>
    </source>
</evidence>